<keyword evidence="2" id="KW-1185">Reference proteome</keyword>
<protein>
    <submittedName>
        <fullName evidence="1">Uncharacterized protein</fullName>
    </submittedName>
</protein>
<accession>A0A5M9JZI9</accession>
<name>A0A5M9JZI9_MONFR</name>
<evidence type="ECO:0000313" key="1">
    <source>
        <dbReference type="EMBL" id="KAA8573296.1"/>
    </source>
</evidence>
<organism evidence="1 2">
    <name type="scientific">Monilinia fructicola</name>
    <name type="common">Brown rot fungus</name>
    <name type="synonym">Ciboria fructicola</name>
    <dbReference type="NCBI Taxonomy" id="38448"/>
    <lineage>
        <taxon>Eukaryota</taxon>
        <taxon>Fungi</taxon>
        <taxon>Dikarya</taxon>
        <taxon>Ascomycota</taxon>
        <taxon>Pezizomycotina</taxon>
        <taxon>Leotiomycetes</taxon>
        <taxon>Helotiales</taxon>
        <taxon>Sclerotiniaceae</taxon>
        <taxon>Monilinia</taxon>
    </lineage>
</organism>
<dbReference type="EMBL" id="VICG01000004">
    <property type="protein sequence ID" value="KAA8573296.1"/>
    <property type="molecule type" value="Genomic_DNA"/>
</dbReference>
<evidence type="ECO:0000313" key="2">
    <source>
        <dbReference type="Proteomes" id="UP000322873"/>
    </source>
</evidence>
<dbReference type="Proteomes" id="UP000322873">
    <property type="component" value="Unassembled WGS sequence"/>
</dbReference>
<gene>
    <name evidence="1" type="ORF">EYC84_003784</name>
</gene>
<dbReference type="AlphaFoldDB" id="A0A5M9JZI9"/>
<proteinExistence type="predicted"/>
<comment type="caution">
    <text evidence="1">The sequence shown here is derived from an EMBL/GenBank/DDBJ whole genome shotgun (WGS) entry which is preliminary data.</text>
</comment>
<sequence length="90" mass="10242">MQPFIHSSRIFTVPVGLYPTSNIQRSTFNIQRLSFISQPNPILLQLLGTQLLNITKHPNYIKSNMPLRRPYLGDSQLVIIPSTSNDAIHQ</sequence>
<reference evidence="1 2" key="1">
    <citation type="submission" date="2019-06" db="EMBL/GenBank/DDBJ databases">
        <title>Genome Sequence of the Brown Rot Fungal Pathogen Monilinia fructicola.</title>
        <authorList>
            <person name="De Miccolis Angelini R.M."/>
            <person name="Landi L."/>
            <person name="Abate D."/>
            <person name="Pollastro S."/>
            <person name="Romanazzi G."/>
            <person name="Faretra F."/>
        </authorList>
    </citation>
    <scope>NUCLEOTIDE SEQUENCE [LARGE SCALE GENOMIC DNA]</scope>
    <source>
        <strain evidence="1 2">Mfrc123</strain>
    </source>
</reference>